<accession>A0A4C1YWS1</accession>
<sequence length="251" mass="27388">MLKYVKSLFCALAAIYTAVYRAGGAGGAGVPSSVRHIRTEILTDELRAGRVLQLSALHCRFYENGFVACESEQTFGGAAQITSKHCSALEHCFAFHKDRIDLASSPRRLQGNDRPLGDLQKLPSERNSRWVSKQGGQGRVCRGKRRSLRRFSAGDFELRPGTKQPQHVIKKVTSQQTPAPIIRSRALHRSRARGISSPVELARANYTLIGLRKHQRRRAETPPTSKGDLGQPPGAAAAAGALTSRVNSNAP</sequence>
<feature type="region of interest" description="Disordered" evidence="1">
    <location>
        <begin position="106"/>
        <end position="141"/>
    </location>
</feature>
<dbReference type="AlphaFoldDB" id="A0A4C1YWS1"/>
<keyword evidence="4" id="KW-1185">Reference proteome</keyword>
<comment type="caution">
    <text evidence="3">The sequence shown here is derived from an EMBL/GenBank/DDBJ whole genome shotgun (WGS) entry which is preliminary data.</text>
</comment>
<organism evidence="3 4">
    <name type="scientific">Eumeta variegata</name>
    <name type="common">Bagworm moth</name>
    <name type="synonym">Eumeta japonica</name>
    <dbReference type="NCBI Taxonomy" id="151549"/>
    <lineage>
        <taxon>Eukaryota</taxon>
        <taxon>Metazoa</taxon>
        <taxon>Ecdysozoa</taxon>
        <taxon>Arthropoda</taxon>
        <taxon>Hexapoda</taxon>
        <taxon>Insecta</taxon>
        <taxon>Pterygota</taxon>
        <taxon>Neoptera</taxon>
        <taxon>Endopterygota</taxon>
        <taxon>Lepidoptera</taxon>
        <taxon>Glossata</taxon>
        <taxon>Ditrysia</taxon>
        <taxon>Tineoidea</taxon>
        <taxon>Psychidae</taxon>
        <taxon>Oiketicinae</taxon>
        <taxon>Eumeta</taxon>
    </lineage>
</organism>
<gene>
    <name evidence="3" type="ORF">EVAR_61191_1</name>
</gene>
<protein>
    <submittedName>
        <fullName evidence="3">Uncharacterized protein</fullName>
    </submittedName>
</protein>
<keyword evidence="2" id="KW-0732">Signal</keyword>
<feature type="chain" id="PRO_5020040236" evidence="2">
    <location>
        <begin position="25"/>
        <end position="251"/>
    </location>
</feature>
<feature type="signal peptide" evidence="2">
    <location>
        <begin position="1"/>
        <end position="24"/>
    </location>
</feature>
<evidence type="ECO:0000313" key="4">
    <source>
        <dbReference type="Proteomes" id="UP000299102"/>
    </source>
</evidence>
<reference evidence="3 4" key="1">
    <citation type="journal article" date="2019" name="Commun. Biol.">
        <title>The bagworm genome reveals a unique fibroin gene that provides high tensile strength.</title>
        <authorList>
            <person name="Kono N."/>
            <person name="Nakamura H."/>
            <person name="Ohtoshi R."/>
            <person name="Tomita M."/>
            <person name="Numata K."/>
            <person name="Arakawa K."/>
        </authorList>
    </citation>
    <scope>NUCLEOTIDE SEQUENCE [LARGE SCALE GENOMIC DNA]</scope>
</reference>
<dbReference type="Proteomes" id="UP000299102">
    <property type="component" value="Unassembled WGS sequence"/>
</dbReference>
<feature type="region of interest" description="Disordered" evidence="1">
    <location>
        <begin position="212"/>
        <end position="251"/>
    </location>
</feature>
<evidence type="ECO:0000256" key="1">
    <source>
        <dbReference type="SAM" id="MobiDB-lite"/>
    </source>
</evidence>
<evidence type="ECO:0000256" key="2">
    <source>
        <dbReference type="SAM" id="SignalP"/>
    </source>
</evidence>
<proteinExistence type="predicted"/>
<evidence type="ECO:0000313" key="3">
    <source>
        <dbReference type="EMBL" id="GBP79670.1"/>
    </source>
</evidence>
<dbReference type="EMBL" id="BGZK01001424">
    <property type="protein sequence ID" value="GBP79670.1"/>
    <property type="molecule type" value="Genomic_DNA"/>
</dbReference>
<name>A0A4C1YWS1_EUMVA</name>